<name>A0A8X8FSM5_9GAMM</name>
<reference evidence="1 2" key="1">
    <citation type="submission" date="2020-08" db="EMBL/GenBank/DDBJ databases">
        <title>A Genomic Blueprint of the Chicken Gut Microbiome.</title>
        <authorList>
            <person name="Gilroy R."/>
            <person name="Ravi A."/>
            <person name="Getino M."/>
            <person name="Pursley I."/>
            <person name="Horton D.L."/>
            <person name="Alikhan N.-F."/>
            <person name="Baker D."/>
            <person name="Gharbi K."/>
            <person name="Hall N."/>
            <person name="Watson M."/>
            <person name="Adriaenssens E.M."/>
            <person name="Foster-Nyarko E."/>
            <person name="Jarju S."/>
            <person name="Secka A."/>
            <person name="Antonio M."/>
            <person name="Oren A."/>
            <person name="Chaudhuri R."/>
            <person name="La Ragione R.M."/>
            <person name="Hildebrand F."/>
            <person name="Pallen M.J."/>
        </authorList>
    </citation>
    <scope>NUCLEOTIDE SEQUENCE [LARGE SCALE GENOMIC DNA]</scope>
    <source>
        <strain evidence="1 2">Sa5BUN4</strain>
    </source>
</reference>
<comment type="caution">
    <text evidence="1">The sequence shown here is derived from an EMBL/GenBank/DDBJ whole genome shotgun (WGS) entry which is preliminary data.</text>
</comment>
<evidence type="ECO:0000313" key="1">
    <source>
        <dbReference type="EMBL" id="MBD7953016.1"/>
    </source>
</evidence>
<protein>
    <submittedName>
        <fullName evidence="1">DUF3606 domain-containing protein</fullName>
    </submittedName>
</protein>
<dbReference type="AlphaFoldDB" id="A0A8X8FSM5"/>
<keyword evidence="2" id="KW-1185">Reference proteome</keyword>
<accession>A0A8X8FSM5</accession>
<dbReference type="Proteomes" id="UP000636938">
    <property type="component" value="Unassembled WGS sequence"/>
</dbReference>
<dbReference type="InterPro" id="IPR022037">
    <property type="entry name" value="DUF3606"/>
</dbReference>
<organism evidence="1 2">
    <name type="scientific">Stenotrophomonas lacuserhaii</name>
    <dbReference type="NCBI Taxonomy" id="2760084"/>
    <lineage>
        <taxon>Bacteria</taxon>
        <taxon>Pseudomonadati</taxon>
        <taxon>Pseudomonadota</taxon>
        <taxon>Gammaproteobacteria</taxon>
        <taxon>Lysobacterales</taxon>
        <taxon>Lysobacteraceae</taxon>
        <taxon>Stenotrophomonas</taxon>
    </lineage>
</organism>
<dbReference type="RefSeq" id="WP_101100494.1">
    <property type="nucleotide sequence ID" value="NZ_JACHQY010000002.1"/>
</dbReference>
<proteinExistence type="predicted"/>
<gene>
    <name evidence="1" type="ORF">H9654_02260</name>
</gene>
<dbReference type="EMBL" id="JACSQS010000001">
    <property type="protein sequence ID" value="MBD7953016.1"/>
    <property type="molecule type" value="Genomic_DNA"/>
</dbReference>
<dbReference type="Pfam" id="PF12244">
    <property type="entry name" value="DUF3606"/>
    <property type="match status" value="1"/>
</dbReference>
<sequence length="57" mass="6702">MQTPGGKPKDPDRININEEWELRFWAKELGLDEDQLKRAVQEVGVLTTELRKYKPPH</sequence>
<evidence type="ECO:0000313" key="2">
    <source>
        <dbReference type="Proteomes" id="UP000636938"/>
    </source>
</evidence>